<name>A0ABT1BQE0_9BURK</name>
<evidence type="ECO:0008006" key="3">
    <source>
        <dbReference type="Google" id="ProtNLM"/>
    </source>
</evidence>
<sequence>MLAEAGIRGVSGADAPQRLALVLGDSHAAVFEGLRLPVQGVAGAQGFDVCSVGGATASGLENPNSATHARERFVQALAAQPCQDVVVLLGEVDTGFVIWHRAQTRGIPVLDSLDQTLCTYTGFLDELARSRRVCVISAPLPTIQDGQHWGEVANLRREVRASLFKRTQLTLMFNGAVAEHARRSAMGHVNLDPHSIGGDRLVHDALRSRDPLDHHYDRAAFQALIRAHGPWR</sequence>
<gene>
    <name evidence="1" type="ORF">M0L44_17200</name>
</gene>
<proteinExistence type="predicted"/>
<dbReference type="EMBL" id="JAMXMC010000010">
    <property type="protein sequence ID" value="MCO5978438.1"/>
    <property type="molecule type" value="Genomic_DNA"/>
</dbReference>
<reference evidence="1 2" key="1">
    <citation type="submission" date="2022-06" db="EMBL/GenBank/DDBJ databases">
        <title>Ideonella sp. NS12-5 Genome sequencing and assembly.</title>
        <authorList>
            <person name="Jung Y."/>
        </authorList>
    </citation>
    <scope>NUCLEOTIDE SEQUENCE [LARGE SCALE GENOMIC DNA]</scope>
    <source>
        <strain evidence="1 2">NS12-5</strain>
    </source>
</reference>
<evidence type="ECO:0000313" key="2">
    <source>
        <dbReference type="Proteomes" id="UP001204851"/>
    </source>
</evidence>
<organism evidence="1 2">
    <name type="scientific">Ideonella oryzae</name>
    <dbReference type="NCBI Taxonomy" id="2937441"/>
    <lineage>
        <taxon>Bacteria</taxon>
        <taxon>Pseudomonadati</taxon>
        <taxon>Pseudomonadota</taxon>
        <taxon>Betaproteobacteria</taxon>
        <taxon>Burkholderiales</taxon>
        <taxon>Sphaerotilaceae</taxon>
        <taxon>Ideonella</taxon>
    </lineage>
</organism>
<evidence type="ECO:0000313" key="1">
    <source>
        <dbReference type="EMBL" id="MCO5978438.1"/>
    </source>
</evidence>
<comment type="caution">
    <text evidence="1">The sequence shown here is derived from an EMBL/GenBank/DDBJ whole genome shotgun (WGS) entry which is preliminary data.</text>
</comment>
<dbReference type="RefSeq" id="WP_252771044.1">
    <property type="nucleotide sequence ID" value="NZ_JAMXMC010000010.1"/>
</dbReference>
<protein>
    <recommendedName>
        <fullName evidence="3">SGNH hydrolase-type esterase domain-containing protein</fullName>
    </recommendedName>
</protein>
<dbReference type="Proteomes" id="UP001204851">
    <property type="component" value="Unassembled WGS sequence"/>
</dbReference>
<keyword evidence="2" id="KW-1185">Reference proteome</keyword>
<accession>A0ABT1BQE0</accession>